<name>A0AAD1TDQ9_PELCU</name>
<dbReference type="PANTHER" id="PTHR21301">
    <property type="entry name" value="REVERSE TRANSCRIPTASE"/>
    <property type="match status" value="1"/>
</dbReference>
<accession>A0AAD1TDQ9</accession>
<protein>
    <submittedName>
        <fullName evidence="1">Uncharacterized protein</fullName>
    </submittedName>
</protein>
<evidence type="ECO:0000313" key="1">
    <source>
        <dbReference type="EMBL" id="CAH2324775.1"/>
    </source>
</evidence>
<dbReference type="PANTHER" id="PTHR21301:SF13">
    <property type="match status" value="1"/>
</dbReference>
<feature type="non-terminal residue" evidence="1">
    <location>
        <position position="1"/>
    </location>
</feature>
<gene>
    <name evidence="1" type="ORF">PECUL_23A057597</name>
</gene>
<dbReference type="Proteomes" id="UP001295444">
    <property type="component" value="Chromosome 12"/>
</dbReference>
<dbReference type="EMBL" id="OW240923">
    <property type="protein sequence ID" value="CAH2324775.1"/>
    <property type="molecule type" value="Genomic_DNA"/>
</dbReference>
<feature type="non-terminal residue" evidence="1">
    <location>
        <position position="70"/>
    </location>
</feature>
<proteinExistence type="predicted"/>
<dbReference type="AlphaFoldDB" id="A0AAD1TDQ9"/>
<keyword evidence="2" id="KW-1185">Reference proteome</keyword>
<reference evidence="1" key="1">
    <citation type="submission" date="2022-03" db="EMBL/GenBank/DDBJ databases">
        <authorList>
            <person name="Alioto T."/>
            <person name="Alioto T."/>
            <person name="Gomez Garrido J."/>
        </authorList>
    </citation>
    <scope>NUCLEOTIDE SEQUENCE</scope>
</reference>
<organism evidence="1 2">
    <name type="scientific">Pelobates cultripes</name>
    <name type="common">Western spadefoot toad</name>
    <dbReference type="NCBI Taxonomy" id="61616"/>
    <lineage>
        <taxon>Eukaryota</taxon>
        <taxon>Metazoa</taxon>
        <taxon>Chordata</taxon>
        <taxon>Craniata</taxon>
        <taxon>Vertebrata</taxon>
        <taxon>Euteleostomi</taxon>
        <taxon>Amphibia</taxon>
        <taxon>Batrachia</taxon>
        <taxon>Anura</taxon>
        <taxon>Pelobatoidea</taxon>
        <taxon>Pelobatidae</taxon>
        <taxon>Pelobates</taxon>
    </lineage>
</organism>
<sequence length="70" mass="8313">CDHRGSYLGFHFYYQIRDNDDYKNDLLKFILTHNFFLFQNKYYHQVQGTAMGTSCAPSYANLHLGWIAKD</sequence>
<evidence type="ECO:0000313" key="2">
    <source>
        <dbReference type="Proteomes" id="UP001295444"/>
    </source>
</evidence>